<name>A0AAD2PW45_9STRA</name>
<dbReference type="AlphaFoldDB" id="A0AAD2PW45"/>
<proteinExistence type="predicted"/>
<reference evidence="3" key="1">
    <citation type="submission" date="2023-08" db="EMBL/GenBank/DDBJ databases">
        <authorList>
            <person name="Audoor S."/>
            <person name="Bilcke G."/>
        </authorList>
    </citation>
    <scope>NUCLEOTIDE SEQUENCE</scope>
</reference>
<feature type="region of interest" description="Disordered" evidence="1">
    <location>
        <begin position="312"/>
        <end position="333"/>
    </location>
</feature>
<sequence length="333" mass="37479">MSTEKQPENVQTKELSREDFLNFLSKQSISKLTMNATLENGEKVSAPFYENESGSGSDHSVFKSGDFLKFLSSQDSLMPEAPGDATGVKDYNKAASQLKAKDFPSRDWHLEYGKSHVDVSYPSCFNAKSQDANRGQPSVLPPKKRQDKFDWQALYEKAVPKGKQKVTSLTPLVEAAALLPPQPLGSRGGPALQNQSSETKKSSKQTKRKPRKIIPVDKEYVDDYSDSDILFGRGGRSNHHPGNKIYRDVVTEKQPYYRNCDKNEKTKVAQSIVDMIHDHHGGRFLELDKETCRWYVVPNVVARRKVGQALRENNTEEARAAKREKYGQGKPID</sequence>
<evidence type="ECO:0000256" key="1">
    <source>
        <dbReference type="SAM" id="MobiDB-lite"/>
    </source>
</evidence>
<evidence type="ECO:0000259" key="2">
    <source>
        <dbReference type="Pfam" id="PF20710"/>
    </source>
</evidence>
<dbReference type="EMBL" id="CAKOGP040001985">
    <property type="protein sequence ID" value="CAJ1959269.1"/>
    <property type="molecule type" value="Genomic_DNA"/>
</dbReference>
<dbReference type="Proteomes" id="UP001295423">
    <property type="component" value="Unassembled WGS sequence"/>
</dbReference>
<evidence type="ECO:0000313" key="4">
    <source>
        <dbReference type="Proteomes" id="UP001295423"/>
    </source>
</evidence>
<feature type="region of interest" description="Disordered" evidence="1">
    <location>
        <begin position="180"/>
        <end position="215"/>
    </location>
</feature>
<comment type="caution">
    <text evidence="3">The sequence shown here is derived from an EMBL/GenBank/DDBJ whole genome shotgun (WGS) entry which is preliminary data.</text>
</comment>
<protein>
    <recommendedName>
        <fullName evidence="2">DUF6824 domain-containing protein</fullName>
    </recommendedName>
</protein>
<feature type="compositionally biased region" description="Basic residues" evidence="1">
    <location>
        <begin position="202"/>
        <end position="212"/>
    </location>
</feature>
<keyword evidence="4" id="KW-1185">Reference proteome</keyword>
<feature type="domain" description="DUF6824" evidence="2">
    <location>
        <begin position="228"/>
        <end position="312"/>
    </location>
</feature>
<evidence type="ECO:0000313" key="3">
    <source>
        <dbReference type="EMBL" id="CAJ1959269.1"/>
    </source>
</evidence>
<dbReference type="Pfam" id="PF20710">
    <property type="entry name" value="DUF6824"/>
    <property type="match status" value="1"/>
</dbReference>
<gene>
    <name evidence="3" type="ORF">CYCCA115_LOCUS17690</name>
</gene>
<feature type="region of interest" description="Disordered" evidence="1">
    <location>
        <begin position="126"/>
        <end position="146"/>
    </location>
</feature>
<organism evidence="3 4">
    <name type="scientific">Cylindrotheca closterium</name>
    <dbReference type="NCBI Taxonomy" id="2856"/>
    <lineage>
        <taxon>Eukaryota</taxon>
        <taxon>Sar</taxon>
        <taxon>Stramenopiles</taxon>
        <taxon>Ochrophyta</taxon>
        <taxon>Bacillariophyta</taxon>
        <taxon>Bacillariophyceae</taxon>
        <taxon>Bacillariophycidae</taxon>
        <taxon>Bacillariales</taxon>
        <taxon>Bacillariaceae</taxon>
        <taxon>Cylindrotheca</taxon>
    </lineage>
</organism>
<feature type="compositionally biased region" description="Polar residues" evidence="1">
    <location>
        <begin position="126"/>
        <end position="136"/>
    </location>
</feature>
<accession>A0AAD2PW45</accession>
<feature type="compositionally biased region" description="Basic and acidic residues" evidence="1">
    <location>
        <begin position="313"/>
        <end position="333"/>
    </location>
</feature>
<dbReference type="InterPro" id="IPR049227">
    <property type="entry name" value="DUF6824"/>
</dbReference>